<protein>
    <submittedName>
        <fullName evidence="2">Uncharacterized protein</fullName>
    </submittedName>
</protein>
<feature type="coiled-coil region" evidence="1">
    <location>
        <begin position="28"/>
        <end position="55"/>
    </location>
</feature>
<dbReference type="EMBL" id="OW152831">
    <property type="protein sequence ID" value="CAH2049315.1"/>
    <property type="molecule type" value="Genomic_DNA"/>
</dbReference>
<feature type="non-terminal residue" evidence="2">
    <location>
        <position position="1"/>
    </location>
</feature>
<reference evidence="2" key="1">
    <citation type="submission" date="2022-03" db="EMBL/GenBank/DDBJ databases">
        <authorList>
            <person name="Martin H S."/>
        </authorList>
    </citation>
    <scope>NUCLEOTIDE SEQUENCE</scope>
</reference>
<sequence>MIQEGDAASLSERIVAFKSDPERLQQANEFVEQLIKQAAKEAELKQKEKDSKKCEGQDPGVGNLKRRLGRARGFVLRMFDALCNCTQTAAAAAARSTARNNPFSKR</sequence>
<organism evidence="2 3">
    <name type="scientific">Iphiclides podalirius</name>
    <name type="common">scarce swallowtail</name>
    <dbReference type="NCBI Taxonomy" id="110791"/>
    <lineage>
        <taxon>Eukaryota</taxon>
        <taxon>Metazoa</taxon>
        <taxon>Ecdysozoa</taxon>
        <taxon>Arthropoda</taxon>
        <taxon>Hexapoda</taxon>
        <taxon>Insecta</taxon>
        <taxon>Pterygota</taxon>
        <taxon>Neoptera</taxon>
        <taxon>Endopterygota</taxon>
        <taxon>Lepidoptera</taxon>
        <taxon>Glossata</taxon>
        <taxon>Ditrysia</taxon>
        <taxon>Papilionoidea</taxon>
        <taxon>Papilionidae</taxon>
        <taxon>Papilioninae</taxon>
        <taxon>Iphiclides</taxon>
    </lineage>
</organism>
<evidence type="ECO:0000256" key="1">
    <source>
        <dbReference type="SAM" id="Coils"/>
    </source>
</evidence>
<evidence type="ECO:0000313" key="2">
    <source>
        <dbReference type="EMBL" id="CAH2049315.1"/>
    </source>
</evidence>
<name>A0ABN8I5Y8_9NEOP</name>
<dbReference type="Proteomes" id="UP000837857">
    <property type="component" value="Chromosome 19"/>
</dbReference>
<accession>A0ABN8I5Y8</accession>
<keyword evidence="1" id="KW-0175">Coiled coil</keyword>
<proteinExistence type="predicted"/>
<evidence type="ECO:0000313" key="3">
    <source>
        <dbReference type="Proteomes" id="UP000837857"/>
    </source>
</evidence>
<gene>
    <name evidence="2" type="ORF">IPOD504_LOCUS6744</name>
</gene>
<keyword evidence="3" id="KW-1185">Reference proteome</keyword>